<protein>
    <submittedName>
        <fullName evidence="5">Molybdenum cofactor biosynthesis protein B</fullName>
    </submittedName>
</protein>
<dbReference type="CDD" id="cd00886">
    <property type="entry name" value="MogA_MoaB"/>
    <property type="match status" value="1"/>
</dbReference>
<organism evidence="5 6">
    <name type="scientific">Halolamina salifodinae</name>
    <dbReference type="NCBI Taxonomy" id="1202767"/>
    <lineage>
        <taxon>Archaea</taxon>
        <taxon>Methanobacteriati</taxon>
        <taxon>Methanobacteriota</taxon>
        <taxon>Stenosarchaea group</taxon>
        <taxon>Halobacteria</taxon>
        <taxon>Halobacteriales</taxon>
        <taxon>Haloferacaceae</taxon>
    </lineage>
</organism>
<dbReference type="InterPro" id="IPR012245">
    <property type="entry name" value="MoaB"/>
</dbReference>
<keyword evidence="2" id="KW-0501">Molybdenum cofactor biosynthesis</keyword>
<feature type="region of interest" description="Disordered" evidence="3">
    <location>
        <begin position="1"/>
        <end position="34"/>
    </location>
</feature>
<comment type="similarity">
    <text evidence="1">Belongs to the MoaB/Mog family.</text>
</comment>
<evidence type="ECO:0000259" key="4">
    <source>
        <dbReference type="SMART" id="SM00852"/>
    </source>
</evidence>
<dbReference type="PANTHER" id="PTHR43232">
    <property type="entry name" value="MOLYBDENUM COFACTOR BIOSYNTHESIS PROTEIN B"/>
    <property type="match status" value="1"/>
</dbReference>
<dbReference type="PROSITE" id="PS01078">
    <property type="entry name" value="MOCF_BIOSYNTHESIS_1"/>
    <property type="match status" value="1"/>
</dbReference>
<reference evidence="5" key="1">
    <citation type="submission" date="2021-03" db="EMBL/GenBank/DDBJ databases">
        <title>Genomic Encyclopedia of Type Strains, Phase IV (KMG-IV): sequencing the most valuable type-strain genomes for metagenomic binning, comparative biology and taxonomic classification.</title>
        <authorList>
            <person name="Goeker M."/>
        </authorList>
    </citation>
    <scope>NUCLEOTIDE SEQUENCE</scope>
    <source>
        <strain evidence="5">DSM 26232</strain>
    </source>
</reference>
<dbReference type="GO" id="GO:0006777">
    <property type="term" value="P:Mo-molybdopterin cofactor biosynthetic process"/>
    <property type="evidence" value="ECO:0007669"/>
    <property type="project" value="UniProtKB-KW"/>
</dbReference>
<evidence type="ECO:0000256" key="1">
    <source>
        <dbReference type="ARBA" id="ARBA00006112"/>
    </source>
</evidence>
<dbReference type="RefSeq" id="WP_209492551.1">
    <property type="nucleotide sequence ID" value="NZ_JAGGLC010000006.1"/>
</dbReference>
<proteinExistence type="inferred from homology"/>
<dbReference type="Gene3D" id="3.40.980.10">
    <property type="entry name" value="MoaB/Mog-like domain"/>
    <property type="match status" value="1"/>
</dbReference>
<dbReference type="SUPFAM" id="SSF53218">
    <property type="entry name" value="Molybdenum cofactor biosynthesis proteins"/>
    <property type="match status" value="1"/>
</dbReference>
<feature type="region of interest" description="Disordered" evidence="3">
    <location>
        <begin position="188"/>
        <end position="239"/>
    </location>
</feature>
<dbReference type="InterPro" id="IPR008284">
    <property type="entry name" value="MoCF_biosynth_CS"/>
</dbReference>
<evidence type="ECO:0000313" key="5">
    <source>
        <dbReference type="EMBL" id="MBP1988218.1"/>
    </source>
</evidence>
<name>A0A8T4H519_9EURY</name>
<feature type="compositionally biased region" description="Basic and acidic residues" evidence="3">
    <location>
        <begin position="188"/>
        <end position="226"/>
    </location>
</feature>
<dbReference type="EMBL" id="JAGGLC010000006">
    <property type="protein sequence ID" value="MBP1988218.1"/>
    <property type="molecule type" value="Genomic_DNA"/>
</dbReference>
<dbReference type="Pfam" id="PF00994">
    <property type="entry name" value="MoCF_biosynth"/>
    <property type="match status" value="1"/>
</dbReference>
<keyword evidence="6" id="KW-1185">Reference proteome</keyword>
<dbReference type="InterPro" id="IPR036425">
    <property type="entry name" value="MoaB/Mog-like_dom_sf"/>
</dbReference>
<dbReference type="PANTHER" id="PTHR43232:SF2">
    <property type="entry name" value="MOLYBDENUM COFACTOR BIOSYNTHESIS PROTEIN B"/>
    <property type="match status" value="1"/>
</dbReference>
<sequence>MSDDHDHSHEDHGHSHDDHDHGEPGTHDHHHHDRDELGVAVLTISSSRSLDDDAAGDQIADALENAGHQVTTRDLVPDDYDKVQSTVQRFVDRKDTEAVITTGGTGVTPDDVTVEAVRPLLKKELPGFGELFRRRSYEEIGTMVVATRATAGVADGVPIFCLPGSENAAALGAELILSTAGHLVGLASRDDDGHDHDDHRHDHGAHDHDGHQHDEDGHDPHEHGESGDEGADGGEDGGN</sequence>
<accession>A0A8T4H519</accession>
<gene>
    <name evidence="5" type="ORF">J2753_002730</name>
</gene>
<dbReference type="AlphaFoldDB" id="A0A8T4H519"/>
<dbReference type="GO" id="GO:0005829">
    <property type="term" value="C:cytosol"/>
    <property type="evidence" value="ECO:0007669"/>
    <property type="project" value="TreeGrafter"/>
</dbReference>
<dbReference type="InterPro" id="IPR001453">
    <property type="entry name" value="MoaB/Mog_dom"/>
</dbReference>
<dbReference type="Proteomes" id="UP000823736">
    <property type="component" value="Unassembled WGS sequence"/>
</dbReference>
<evidence type="ECO:0000313" key="6">
    <source>
        <dbReference type="Proteomes" id="UP000823736"/>
    </source>
</evidence>
<dbReference type="OrthoDB" id="205337at2157"/>
<dbReference type="SMART" id="SM00852">
    <property type="entry name" value="MoCF_biosynth"/>
    <property type="match status" value="1"/>
</dbReference>
<feature type="compositionally biased region" description="Acidic residues" evidence="3">
    <location>
        <begin position="227"/>
        <end position="239"/>
    </location>
</feature>
<evidence type="ECO:0000256" key="3">
    <source>
        <dbReference type="SAM" id="MobiDB-lite"/>
    </source>
</evidence>
<dbReference type="FunFam" id="3.40.980.10:FF:000006">
    <property type="entry name" value="Molybdenum cofactor biosynthesis protein B"/>
    <property type="match status" value="1"/>
</dbReference>
<dbReference type="NCBIfam" id="TIGR00177">
    <property type="entry name" value="molyb_syn"/>
    <property type="match status" value="1"/>
</dbReference>
<evidence type="ECO:0000256" key="2">
    <source>
        <dbReference type="ARBA" id="ARBA00023150"/>
    </source>
</evidence>
<comment type="caution">
    <text evidence="5">The sequence shown here is derived from an EMBL/GenBank/DDBJ whole genome shotgun (WGS) entry which is preliminary data.</text>
</comment>
<feature type="domain" description="MoaB/Mog" evidence="4">
    <location>
        <begin position="40"/>
        <end position="183"/>
    </location>
</feature>